<accession>A0A1H3A7Z7</accession>
<dbReference type="RefSeq" id="WP_092569358.1">
    <property type="nucleotide sequence ID" value="NZ_BMXH01000001.1"/>
</dbReference>
<feature type="transmembrane region" description="Helical" evidence="6">
    <location>
        <begin position="34"/>
        <end position="55"/>
    </location>
</feature>
<keyword evidence="3 6" id="KW-0812">Transmembrane</keyword>
<keyword evidence="5 6" id="KW-0472">Membrane</keyword>
<name>A0A1H3A7Z7_9GAMM</name>
<dbReference type="Pfam" id="PF01594">
    <property type="entry name" value="AI-2E_transport"/>
    <property type="match status" value="1"/>
</dbReference>
<gene>
    <name evidence="7" type="ORF">SAMN05443545_104373</name>
</gene>
<dbReference type="InterPro" id="IPR002549">
    <property type="entry name" value="AI-2E-like"/>
</dbReference>
<evidence type="ECO:0000256" key="3">
    <source>
        <dbReference type="ARBA" id="ARBA00022692"/>
    </source>
</evidence>
<sequence length="362" mass="39469">MISNESTRTIPLNLLLALAALVIIVGGMRAGASLLVPLLLALFIAVVCTSPVHWLHRCGLSLRLSVWVTLLVLGILISLLGLLLASSFTTFTDALPTLEEELNAFYLNLLRWLAQHGVSISPEQFSEWVDPTQATQLVPTFLSELGNMLIQSVVVALLVIFMLFETLNFRDKVSQALRDPGPSLRGFQQFSLTLKRYLAVKTVVSLITGALVWIACMVLNVDFPLLWATMAFGLNFIPNIGSVLAAIPPVILLLVTPGGGVLQAAILAGAYLVINLVMGNLIEPRMMGRALGLSTFVAFLSLVVWGWIFGTVGMLLSVLLTMTLKIALESHPETRWIARLLGPAGEREERMQEEEGQSEQQS</sequence>
<evidence type="ECO:0000256" key="1">
    <source>
        <dbReference type="ARBA" id="ARBA00004141"/>
    </source>
</evidence>
<dbReference type="PANTHER" id="PTHR21716:SF64">
    <property type="entry name" value="AI-2 TRANSPORT PROTEIN TQSA"/>
    <property type="match status" value="1"/>
</dbReference>
<proteinExistence type="inferred from homology"/>
<dbReference type="GO" id="GO:0055085">
    <property type="term" value="P:transmembrane transport"/>
    <property type="evidence" value="ECO:0007669"/>
    <property type="project" value="TreeGrafter"/>
</dbReference>
<evidence type="ECO:0000256" key="6">
    <source>
        <dbReference type="SAM" id="Phobius"/>
    </source>
</evidence>
<comment type="similarity">
    <text evidence="2">Belongs to the autoinducer-2 exporter (AI-2E) (TC 2.A.86) family.</text>
</comment>
<dbReference type="GO" id="GO:0016020">
    <property type="term" value="C:membrane"/>
    <property type="evidence" value="ECO:0007669"/>
    <property type="project" value="UniProtKB-SubCell"/>
</dbReference>
<feature type="transmembrane region" description="Helical" evidence="6">
    <location>
        <begin position="294"/>
        <end position="320"/>
    </location>
</feature>
<reference evidence="7 8" key="1">
    <citation type="submission" date="2016-10" db="EMBL/GenBank/DDBJ databases">
        <authorList>
            <person name="de Groot N.N."/>
        </authorList>
    </citation>
    <scope>NUCLEOTIDE SEQUENCE [LARGE SCALE GENOMIC DNA]</scope>
    <source>
        <strain evidence="7 8">DSM 19219</strain>
    </source>
</reference>
<organism evidence="7 8">
    <name type="scientific">Aidingimonas halophila</name>
    <dbReference type="NCBI Taxonomy" id="574349"/>
    <lineage>
        <taxon>Bacteria</taxon>
        <taxon>Pseudomonadati</taxon>
        <taxon>Pseudomonadota</taxon>
        <taxon>Gammaproteobacteria</taxon>
        <taxon>Oceanospirillales</taxon>
        <taxon>Halomonadaceae</taxon>
        <taxon>Aidingimonas</taxon>
    </lineage>
</organism>
<keyword evidence="4 6" id="KW-1133">Transmembrane helix</keyword>
<feature type="transmembrane region" description="Helical" evidence="6">
    <location>
        <begin position="67"/>
        <end position="88"/>
    </location>
</feature>
<feature type="transmembrane region" description="Helical" evidence="6">
    <location>
        <begin position="227"/>
        <end position="254"/>
    </location>
</feature>
<comment type="subcellular location">
    <subcellularLocation>
        <location evidence="1">Membrane</location>
        <topology evidence="1">Multi-pass membrane protein</topology>
    </subcellularLocation>
</comment>
<dbReference type="Proteomes" id="UP000198500">
    <property type="component" value="Unassembled WGS sequence"/>
</dbReference>
<feature type="transmembrane region" description="Helical" evidence="6">
    <location>
        <begin position="198"/>
        <end position="221"/>
    </location>
</feature>
<feature type="transmembrane region" description="Helical" evidence="6">
    <location>
        <begin position="261"/>
        <end position="282"/>
    </location>
</feature>
<protein>
    <submittedName>
        <fullName evidence="7">Predicted PurR-regulated permease PerM</fullName>
    </submittedName>
</protein>
<evidence type="ECO:0000313" key="7">
    <source>
        <dbReference type="EMBL" id="SDX25294.1"/>
    </source>
</evidence>
<evidence type="ECO:0000313" key="8">
    <source>
        <dbReference type="Proteomes" id="UP000198500"/>
    </source>
</evidence>
<evidence type="ECO:0000256" key="5">
    <source>
        <dbReference type="ARBA" id="ARBA00023136"/>
    </source>
</evidence>
<feature type="transmembrane region" description="Helical" evidence="6">
    <location>
        <begin position="12"/>
        <end position="28"/>
    </location>
</feature>
<dbReference type="OrthoDB" id="9799225at2"/>
<evidence type="ECO:0000256" key="4">
    <source>
        <dbReference type="ARBA" id="ARBA00022989"/>
    </source>
</evidence>
<dbReference type="AlphaFoldDB" id="A0A1H3A7Z7"/>
<dbReference type="STRING" id="574349.SAMN05443545_104373"/>
<dbReference type="EMBL" id="FNNI01000004">
    <property type="protein sequence ID" value="SDX25294.1"/>
    <property type="molecule type" value="Genomic_DNA"/>
</dbReference>
<evidence type="ECO:0000256" key="2">
    <source>
        <dbReference type="ARBA" id="ARBA00009773"/>
    </source>
</evidence>
<feature type="transmembrane region" description="Helical" evidence="6">
    <location>
        <begin position="145"/>
        <end position="164"/>
    </location>
</feature>
<dbReference type="PANTHER" id="PTHR21716">
    <property type="entry name" value="TRANSMEMBRANE PROTEIN"/>
    <property type="match status" value="1"/>
</dbReference>
<keyword evidence="8" id="KW-1185">Reference proteome</keyword>